<proteinExistence type="inferred from homology"/>
<dbReference type="EMBL" id="JAHKNI010000005">
    <property type="protein sequence ID" value="MBU3063202.1"/>
    <property type="molecule type" value="Genomic_DNA"/>
</dbReference>
<reference evidence="2 3" key="1">
    <citation type="submission" date="2021-06" db="EMBL/GenBank/DDBJ databases">
        <title>Actinomycetes sequencing.</title>
        <authorList>
            <person name="Shan Q."/>
        </authorList>
    </citation>
    <scope>NUCLEOTIDE SEQUENCE [LARGE SCALE GENOMIC DNA]</scope>
    <source>
        <strain evidence="2 3">NEAU-G5</strain>
    </source>
</reference>
<name>A0ABS6AYT3_9NOCA</name>
<evidence type="ECO:0000256" key="1">
    <source>
        <dbReference type="ARBA" id="ARBA00009981"/>
    </source>
</evidence>
<dbReference type="RefSeq" id="WP_215918113.1">
    <property type="nucleotide sequence ID" value="NZ_JAHKNI010000005.1"/>
</dbReference>
<organism evidence="2 3">
    <name type="scientific">Nocardia albiluteola</name>
    <dbReference type="NCBI Taxonomy" id="2842303"/>
    <lineage>
        <taxon>Bacteria</taxon>
        <taxon>Bacillati</taxon>
        <taxon>Actinomycetota</taxon>
        <taxon>Actinomycetes</taxon>
        <taxon>Mycobacteriales</taxon>
        <taxon>Nocardiaceae</taxon>
        <taxon>Nocardia</taxon>
    </lineage>
</organism>
<accession>A0ABS6AYT3</accession>
<dbReference type="SUPFAM" id="SSF143120">
    <property type="entry name" value="YefM-like"/>
    <property type="match status" value="1"/>
</dbReference>
<protein>
    <recommendedName>
        <fullName evidence="4">Type II toxin-antitoxin system Phd/YefM family antitoxin</fullName>
    </recommendedName>
</protein>
<comment type="caution">
    <text evidence="2">The sequence shown here is derived from an EMBL/GenBank/DDBJ whole genome shotgun (WGS) entry which is preliminary data.</text>
</comment>
<dbReference type="InterPro" id="IPR036165">
    <property type="entry name" value="YefM-like_sf"/>
</dbReference>
<evidence type="ECO:0000313" key="2">
    <source>
        <dbReference type="EMBL" id="MBU3063202.1"/>
    </source>
</evidence>
<dbReference type="Proteomes" id="UP000733379">
    <property type="component" value="Unassembled WGS sequence"/>
</dbReference>
<sequence length="250" mass="27488">MTEEDVVTTVTTKQMQKQFSPLSKAAAAHKFVIVTWDGVPGAVMVSPDAWDSAQREHQHLAVPESCREHWPATEVPAKLANLHETLTAGRHVAAVARGRLRAWLTPAPWARQAFPLLGLLDPQAPAAADQVLVVYRSRRAVRAWQEQFADHTDPDREMDRRLSAGPTTIPAARRTQLRAVVYVLEGEIVRVRGLDPAGEWTELPGGTLSLAPITDPLSRADIDHLLPGLGMYPGQQRSAASGVRREFLDL</sequence>
<gene>
    <name evidence="2" type="ORF">KO481_16910</name>
</gene>
<evidence type="ECO:0008006" key="4">
    <source>
        <dbReference type="Google" id="ProtNLM"/>
    </source>
</evidence>
<keyword evidence="3" id="KW-1185">Reference proteome</keyword>
<comment type="similarity">
    <text evidence="1">Belongs to the phD/YefM antitoxin family.</text>
</comment>
<evidence type="ECO:0000313" key="3">
    <source>
        <dbReference type="Proteomes" id="UP000733379"/>
    </source>
</evidence>